<dbReference type="AlphaFoldDB" id="A0A8X6JXU7"/>
<accession>A0A8X6JXU7</accession>
<reference evidence="2" key="1">
    <citation type="submission" date="2020-08" db="EMBL/GenBank/DDBJ databases">
        <title>Multicomponent nature underlies the extraordinary mechanical properties of spider dragline silk.</title>
        <authorList>
            <person name="Kono N."/>
            <person name="Nakamura H."/>
            <person name="Mori M."/>
            <person name="Yoshida Y."/>
            <person name="Ohtoshi R."/>
            <person name="Malay A.D."/>
            <person name="Moran D.A.P."/>
            <person name="Tomita M."/>
            <person name="Numata K."/>
            <person name="Arakawa K."/>
        </authorList>
    </citation>
    <scope>NUCLEOTIDE SEQUENCE</scope>
</reference>
<evidence type="ECO:0000313" key="4">
    <source>
        <dbReference type="Proteomes" id="UP000886998"/>
    </source>
</evidence>
<sequence length="294" mass="34305">MSVNKDIATVQTAAETSLYSENSKLRQTDAVEYFKTLLKGNNLITSKCSSSISHEAMLREELYNYTVDILAEKNMIHDEELKHANEVCEEVFFESVEVDSSSDERSGRLKKKERLPKREENIIKGGNKFDKYALTDSWTYDRFVEAREHFHQVTTRNLQQWALSADGQFKDFEFKVSEREILPKVFVCLQEPTVKFGSKFVEEYSQKYKNIIITSSKSGKLSTELHIDFLQDCLKPYVEKENFLLLVDSWRGQTKPEIYDEVFQDDYKLPTCTLKIIPPKCTPIVQPCDVYFYR</sequence>
<dbReference type="OrthoDB" id="7691932at2759"/>
<keyword evidence="4" id="KW-1185">Reference proteome</keyword>
<name>A0A8X6JXU7_9ARAC</name>
<dbReference type="Proteomes" id="UP000886998">
    <property type="component" value="Unassembled WGS sequence"/>
</dbReference>
<gene>
    <name evidence="2" type="primary">AVEN_22431_1</name>
    <name evidence="2" type="ORF">TNIN_110811</name>
    <name evidence="3" type="ORF">TNIN_368721</name>
</gene>
<feature type="domain" description="DDE-1" evidence="1">
    <location>
        <begin position="200"/>
        <end position="290"/>
    </location>
</feature>
<proteinExistence type="predicted"/>
<evidence type="ECO:0000313" key="3">
    <source>
        <dbReference type="EMBL" id="GFY49352.1"/>
    </source>
</evidence>
<dbReference type="GO" id="GO:0003676">
    <property type="term" value="F:nucleic acid binding"/>
    <property type="evidence" value="ECO:0007669"/>
    <property type="project" value="InterPro"/>
</dbReference>
<dbReference type="Pfam" id="PF03184">
    <property type="entry name" value="DDE_1"/>
    <property type="match status" value="1"/>
</dbReference>
<dbReference type="InterPro" id="IPR004875">
    <property type="entry name" value="DDE_SF_endonuclease_dom"/>
</dbReference>
<evidence type="ECO:0000313" key="2">
    <source>
        <dbReference type="EMBL" id="GFS43769.1"/>
    </source>
</evidence>
<comment type="caution">
    <text evidence="2">The sequence shown here is derived from an EMBL/GenBank/DDBJ whole genome shotgun (WGS) entry which is preliminary data.</text>
</comment>
<organism evidence="2 4">
    <name type="scientific">Trichonephila inaurata madagascariensis</name>
    <dbReference type="NCBI Taxonomy" id="2747483"/>
    <lineage>
        <taxon>Eukaryota</taxon>
        <taxon>Metazoa</taxon>
        <taxon>Ecdysozoa</taxon>
        <taxon>Arthropoda</taxon>
        <taxon>Chelicerata</taxon>
        <taxon>Arachnida</taxon>
        <taxon>Araneae</taxon>
        <taxon>Araneomorphae</taxon>
        <taxon>Entelegynae</taxon>
        <taxon>Araneoidea</taxon>
        <taxon>Nephilidae</taxon>
        <taxon>Trichonephila</taxon>
        <taxon>Trichonephila inaurata</taxon>
    </lineage>
</organism>
<dbReference type="EMBL" id="BMAV01025687">
    <property type="protein sequence ID" value="GFS43769.1"/>
    <property type="molecule type" value="Genomic_DNA"/>
</dbReference>
<dbReference type="EMBL" id="BMAV01006976">
    <property type="protein sequence ID" value="GFY49352.1"/>
    <property type="molecule type" value="Genomic_DNA"/>
</dbReference>
<evidence type="ECO:0000259" key="1">
    <source>
        <dbReference type="Pfam" id="PF03184"/>
    </source>
</evidence>
<protein>
    <submittedName>
        <fullName evidence="2">HTH CENPB-type domain-containing protein</fullName>
    </submittedName>
</protein>